<dbReference type="InterPro" id="IPR000719">
    <property type="entry name" value="Prot_kinase_dom"/>
</dbReference>
<dbReference type="SMART" id="SM00219">
    <property type="entry name" value="TyrKc"/>
    <property type="match status" value="1"/>
</dbReference>
<accession>A0ABT9U4W4</accession>
<comment type="catalytic activity">
    <reaction evidence="7">
        <text>L-threonyl-[protein] + ATP = O-phospho-L-threonyl-[protein] + ADP + H(+)</text>
        <dbReference type="Rhea" id="RHEA:46608"/>
        <dbReference type="Rhea" id="RHEA-COMP:11060"/>
        <dbReference type="Rhea" id="RHEA-COMP:11605"/>
        <dbReference type="ChEBI" id="CHEBI:15378"/>
        <dbReference type="ChEBI" id="CHEBI:30013"/>
        <dbReference type="ChEBI" id="CHEBI:30616"/>
        <dbReference type="ChEBI" id="CHEBI:61977"/>
        <dbReference type="ChEBI" id="CHEBI:456216"/>
        <dbReference type="EC" id="2.7.11.1"/>
    </reaction>
</comment>
<evidence type="ECO:0000256" key="6">
    <source>
        <dbReference type="ARBA" id="ARBA00022840"/>
    </source>
</evidence>
<dbReference type="Gene3D" id="3.30.200.20">
    <property type="entry name" value="Phosphorylase Kinase, domain 1"/>
    <property type="match status" value="1"/>
</dbReference>
<dbReference type="PANTHER" id="PTHR24363:SF0">
    <property type="entry name" value="SERINE_THREONINE KINASE LIKE DOMAIN CONTAINING 1"/>
    <property type="match status" value="1"/>
</dbReference>
<evidence type="ECO:0000256" key="4">
    <source>
        <dbReference type="ARBA" id="ARBA00022741"/>
    </source>
</evidence>
<keyword evidence="2" id="KW-0723">Serine/threonine-protein kinase</keyword>
<sequence length="303" mass="35481">MLHFIARKWTEMLNHWQDYPLRKGMKWQGRYRIERFLGMGSYGQAYACHDLQSGQSVLLKRSKPSKGELGRRLLERESFILQELLHPQIPRWYGYERMAHEDGLIMELIDGSSMEDELQEHGRTYAVLEALYVLQNLLQPLKELHRMGFVHRDVRIPNVLHKQGVMYLIDYGLACRIGEELPLELREQLKEMPAASEALSDSWAAVKRRMREPHPTSDLYGLGHLFLFLMYAGYEASEDLEDRGWEEELGLPEQVISFVRKLLMTGEESYLSDEQCEQELERLIAELEGPSTVIRKLTSSRRR</sequence>
<evidence type="ECO:0000256" key="7">
    <source>
        <dbReference type="ARBA" id="ARBA00047899"/>
    </source>
</evidence>
<dbReference type="SUPFAM" id="SSF56112">
    <property type="entry name" value="Protein kinase-like (PK-like)"/>
    <property type="match status" value="1"/>
</dbReference>
<proteinExistence type="predicted"/>
<organism evidence="10 11">
    <name type="scientific">Paenibacillus harenae</name>
    <dbReference type="NCBI Taxonomy" id="306543"/>
    <lineage>
        <taxon>Bacteria</taxon>
        <taxon>Bacillati</taxon>
        <taxon>Bacillota</taxon>
        <taxon>Bacilli</taxon>
        <taxon>Bacillales</taxon>
        <taxon>Paenibacillaceae</taxon>
        <taxon>Paenibacillus</taxon>
    </lineage>
</organism>
<evidence type="ECO:0000256" key="5">
    <source>
        <dbReference type="ARBA" id="ARBA00022777"/>
    </source>
</evidence>
<evidence type="ECO:0000259" key="9">
    <source>
        <dbReference type="PROSITE" id="PS50011"/>
    </source>
</evidence>
<dbReference type="PANTHER" id="PTHR24363">
    <property type="entry name" value="SERINE/THREONINE PROTEIN KINASE"/>
    <property type="match status" value="1"/>
</dbReference>
<dbReference type="Pfam" id="PF00069">
    <property type="entry name" value="Pkinase"/>
    <property type="match status" value="1"/>
</dbReference>
<comment type="catalytic activity">
    <reaction evidence="8">
        <text>L-seryl-[protein] + ATP = O-phospho-L-seryl-[protein] + ADP + H(+)</text>
        <dbReference type="Rhea" id="RHEA:17989"/>
        <dbReference type="Rhea" id="RHEA-COMP:9863"/>
        <dbReference type="Rhea" id="RHEA-COMP:11604"/>
        <dbReference type="ChEBI" id="CHEBI:15378"/>
        <dbReference type="ChEBI" id="CHEBI:29999"/>
        <dbReference type="ChEBI" id="CHEBI:30616"/>
        <dbReference type="ChEBI" id="CHEBI:83421"/>
        <dbReference type="ChEBI" id="CHEBI:456216"/>
        <dbReference type="EC" id="2.7.11.1"/>
    </reaction>
</comment>
<keyword evidence="11" id="KW-1185">Reference proteome</keyword>
<dbReference type="Proteomes" id="UP001229346">
    <property type="component" value="Unassembled WGS sequence"/>
</dbReference>
<dbReference type="InterPro" id="IPR020635">
    <property type="entry name" value="Tyr_kinase_cat_dom"/>
</dbReference>
<dbReference type="EC" id="2.7.11.1" evidence="1"/>
<keyword evidence="4" id="KW-0547">Nucleotide-binding</keyword>
<keyword evidence="6" id="KW-0067">ATP-binding</keyword>
<dbReference type="EMBL" id="JAUSSU010000008">
    <property type="protein sequence ID" value="MDQ0114677.1"/>
    <property type="molecule type" value="Genomic_DNA"/>
</dbReference>
<feature type="domain" description="Protein kinase" evidence="9">
    <location>
        <begin position="31"/>
        <end position="303"/>
    </location>
</feature>
<comment type="caution">
    <text evidence="10">The sequence shown here is derived from an EMBL/GenBank/DDBJ whole genome shotgun (WGS) entry which is preliminary data.</text>
</comment>
<evidence type="ECO:0000313" key="11">
    <source>
        <dbReference type="Proteomes" id="UP001229346"/>
    </source>
</evidence>
<dbReference type="RefSeq" id="WP_307206062.1">
    <property type="nucleotide sequence ID" value="NZ_JAUSST010000006.1"/>
</dbReference>
<name>A0ABT9U4W4_PAEHA</name>
<dbReference type="CDD" id="cd00180">
    <property type="entry name" value="PKc"/>
    <property type="match status" value="1"/>
</dbReference>
<gene>
    <name evidence="10" type="ORF">J2T15_004133</name>
</gene>
<evidence type="ECO:0000256" key="3">
    <source>
        <dbReference type="ARBA" id="ARBA00022679"/>
    </source>
</evidence>
<dbReference type="GO" id="GO:0004674">
    <property type="term" value="F:protein serine/threonine kinase activity"/>
    <property type="evidence" value="ECO:0007669"/>
    <property type="project" value="UniProtKB-EC"/>
</dbReference>
<evidence type="ECO:0000313" key="10">
    <source>
        <dbReference type="EMBL" id="MDQ0114677.1"/>
    </source>
</evidence>
<evidence type="ECO:0000256" key="1">
    <source>
        <dbReference type="ARBA" id="ARBA00012513"/>
    </source>
</evidence>
<protein>
    <recommendedName>
        <fullName evidence="1">non-specific serine/threonine protein kinase</fullName>
        <ecNumber evidence="1">2.7.11.1</ecNumber>
    </recommendedName>
</protein>
<dbReference type="Gene3D" id="1.10.510.10">
    <property type="entry name" value="Transferase(Phosphotransferase) domain 1"/>
    <property type="match status" value="1"/>
</dbReference>
<keyword evidence="3 10" id="KW-0808">Transferase</keyword>
<keyword evidence="5 10" id="KW-0418">Kinase</keyword>
<reference evidence="10 11" key="1">
    <citation type="submission" date="2023-07" db="EMBL/GenBank/DDBJ databases">
        <title>Sorghum-associated microbial communities from plants grown in Nebraska, USA.</title>
        <authorList>
            <person name="Schachtman D."/>
        </authorList>
    </citation>
    <scope>NUCLEOTIDE SEQUENCE [LARGE SCALE GENOMIC DNA]</scope>
    <source>
        <strain evidence="10 11">CC482</strain>
    </source>
</reference>
<dbReference type="PROSITE" id="PS50011">
    <property type="entry name" value="PROTEIN_KINASE_DOM"/>
    <property type="match status" value="1"/>
</dbReference>
<evidence type="ECO:0000256" key="8">
    <source>
        <dbReference type="ARBA" id="ARBA00048679"/>
    </source>
</evidence>
<dbReference type="InterPro" id="IPR011009">
    <property type="entry name" value="Kinase-like_dom_sf"/>
</dbReference>
<evidence type="ECO:0000256" key="2">
    <source>
        <dbReference type="ARBA" id="ARBA00022527"/>
    </source>
</evidence>